<evidence type="ECO:0000313" key="1">
    <source>
        <dbReference type="EMBL" id="KAA6329213.1"/>
    </source>
</evidence>
<name>A0A5J4R935_9ZZZZ</name>
<reference evidence="1" key="1">
    <citation type="submission" date="2019-03" db="EMBL/GenBank/DDBJ databases">
        <title>Single cell metagenomics reveals metabolic interactions within the superorganism composed of flagellate Streblomastix strix and complex community of Bacteroidetes bacteria on its surface.</title>
        <authorList>
            <person name="Treitli S.C."/>
            <person name="Kolisko M."/>
            <person name="Husnik F."/>
            <person name="Keeling P."/>
            <person name="Hampl V."/>
        </authorList>
    </citation>
    <scope>NUCLEOTIDE SEQUENCE</scope>
    <source>
        <strain evidence="1">STM</strain>
    </source>
</reference>
<dbReference type="InterPro" id="IPR009057">
    <property type="entry name" value="Homeodomain-like_sf"/>
</dbReference>
<dbReference type="EMBL" id="SNRY01001684">
    <property type="protein sequence ID" value="KAA6329213.1"/>
    <property type="molecule type" value="Genomic_DNA"/>
</dbReference>
<dbReference type="SUPFAM" id="SSF46689">
    <property type="entry name" value="Homeodomain-like"/>
    <property type="match status" value="1"/>
</dbReference>
<gene>
    <name evidence="1" type="ORF">EZS27_021961</name>
</gene>
<accession>A0A5J4R935</accession>
<protein>
    <submittedName>
        <fullName evidence="1">Uncharacterized protein</fullName>
    </submittedName>
</protein>
<organism evidence="1">
    <name type="scientific">termite gut metagenome</name>
    <dbReference type="NCBI Taxonomy" id="433724"/>
    <lineage>
        <taxon>unclassified sequences</taxon>
        <taxon>metagenomes</taxon>
        <taxon>organismal metagenomes</taxon>
    </lineage>
</organism>
<dbReference type="AlphaFoldDB" id="A0A5J4R935"/>
<dbReference type="InterPro" id="IPR047655">
    <property type="entry name" value="Transpos_IS630-like"/>
</dbReference>
<sequence length="185" mass="21244">MNAYLCKKMSKQRLSVHADLSIIKSHLRKDEKFSQGIRLYAVYQIAKGRSAEELEELYHVSHKSICNWVHRYNSEGLQGLIDRPRGGRPSRLNQGQQEALRQAVSGSPEKQGYSSGTWTGAMLILYIEKTFGVSYKQAQIYNLLHKLGFSFQRGRAVYPEREEREEKVQAIKKTSRKTTPECGCF</sequence>
<comment type="caution">
    <text evidence="1">The sequence shown here is derived from an EMBL/GenBank/DDBJ whole genome shotgun (WGS) entry which is preliminary data.</text>
</comment>
<proteinExistence type="predicted"/>
<dbReference type="NCBIfam" id="NF033545">
    <property type="entry name" value="transpos_IS630"/>
    <property type="match status" value="1"/>
</dbReference>
<dbReference type="Pfam" id="PF13565">
    <property type="entry name" value="HTH_32"/>
    <property type="match status" value="1"/>
</dbReference>